<dbReference type="PANTHER" id="PTHR12366:SF29">
    <property type="entry name" value="ASPARTYL BETA-HYDROXYLASE, ISOFORM L"/>
    <property type="match status" value="1"/>
</dbReference>
<dbReference type="Proteomes" id="UP000184501">
    <property type="component" value="Unassembled WGS sequence"/>
</dbReference>
<dbReference type="InterPro" id="IPR039038">
    <property type="entry name" value="ASPH"/>
</dbReference>
<dbReference type="STRING" id="2017.SAMN05444320_105265"/>
<proteinExistence type="predicted"/>
<dbReference type="Pfam" id="PF05118">
    <property type="entry name" value="Asp_Arg_Hydrox"/>
    <property type="match status" value="1"/>
</dbReference>
<dbReference type="AlphaFoldDB" id="A4KUC7"/>
<name>A4KUC7_STRHI</name>
<evidence type="ECO:0000313" key="2">
    <source>
        <dbReference type="EMBL" id="ABL74955.1"/>
    </source>
</evidence>
<reference evidence="3 4" key="2">
    <citation type="submission" date="2016-11" db="EMBL/GenBank/DDBJ databases">
        <authorList>
            <person name="Jaros S."/>
            <person name="Januszkiewicz K."/>
            <person name="Wedrychowicz H."/>
        </authorList>
    </citation>
    <scope>NUCLEOTIDE SEQUENCE [LARGE SCALE GENOMIC DNA]</scope>
    <source>
        <strain evidence="3 4">DSM 44523</strain>
    </source>
</reference>
<dbReference type="SUPFAM" id="SSF51197">
    <property type="entry name" value="Clavaminate synthase-like"/>
    <property type="match status" value="1"/>
</dbReference>
<evidence type="ECO:0000313" key="3">
    <source>
        <dbReference type="EMBL" id="SHF86274.1"/>
    </source>
</evidence>
<dbReference type="PANTHER" id="PTHR12366">
    <property type="entry name" value="ASPARTYL/ASPARAGINYL BETA-HYDROXYLASE"/>
    <property type="match status" value="1"/>
</dbReference>
<protein>
    <submittedName>
        <fullName evidence="3">Aspartate beta-hydroxylase</fullName>
    </submittedName>
    <submittedName>
        <fullName evidence="2">Tlm Orf10</fullName>
    </submittedName>
</protein>
<organism evidence="2">
    <name type="scientific">Streptoalloteichus hindustanus</name>
    <dbReference type="NCBI Taxonomy" id="2017"/>
    <lineage>
        <taxon>Bacteria</taxon>
        <taxon>Bacillati</taxon>
        <taxon>Actinomycetota</taxon>
        <taxon>Actinomycetes</taxon>
        <taxon>Pseudonocardiales</taxon>
        <taxon>Pseudonocardiaceae</taxon>
        <taxon>Streptoalloteichus</taxon>
    </lineage>
</organism>
<feature type="domain" description="Aspartyl/asparaginy/proline hydroxylase" evidence="1">
    <location>
        <begin position="78"/>
        <end position="231"/>
    </location>
</feature>
<gene>
    <name evidence="3" type="ORF">SAMN05444320_105265</name>
</gene>
<dbReference type="InterPro" id="IPR007803">
    <property type="entry name" value="Asp/Arg/Pro-Hydrxlase"/>
</dbReference>
<dbReference type="GO" id="GO:0062101">
    <property type="term" value="F:peptidyl-aspartic acid 3-dioxygenase activity"/>
    <property type="evidence" value="ECO:0007669"/>
    <property type="project" value="InterPro"/>
</dbReference>
<keyword evidence="4" id="KW-1185">Reference proteome</keyword>
<reference evidence="2" key="1">
    <citation type="journal article" date="2007" name="Mol. Biosyst.">
        <title>The tallysomycin biosynthetic gene cluster from Streptoalloteichus hindustanus E465-94 ATCC 31158 unveiling new insights into the biosynthesis of the bleomycin family of antitumor antibiotics.</title>
        <authorList>
            <person name="Tao M."/>
            <person name="Wang L."/>
            <person name="Wendt-Pienkowski E."/>
            <person name="George N.P."/>
            <person name="Galm U."/>
            <person name="Zhang G."/>
            <person name="Coughlin J.M."/>
            <person name="Shen B."/>
        </authorList>
    </citation>
    <scope>NUCLEOTIDE SEQUENCE</scope>
    <source>
        <strain evidence="2">ATCC 31158</strain>
    </source>
</reference>
<evidence type="ECO:0000259" key="1">
    <source>
        <dbReference type="Pfam" id="PF05118"/>
    </source>
</evidence>
<dbReference type="SMR" id="A4KUC7"/>
<dbReference type="Gene3D" id="2.60.120.330">
    <property type="entry name" value="B-lactam Antibiotic, Isopenicillin N Synthase, Chain"/>
    <property type="match status" value="1"/>
</dbReference>
<dbReference type="OrthoDB" id="21665at2"/>
<dbReference type="EMBL" id="FQVN01000005">
    <property type="protein sequence ID" value="SHF86274.1"/>
    <property type="molecule type" value="Genomic_DNA"/>
</dbReference>
<dbReference type="EMBL" id="EF032505">
    <property type="protein sequence ID" value="ABL74955.1"/>
    <property type="molecule type" value="Genomic_DNA"/>
</dbReference>
<sequence>MGADPTRRRSDDVRRHYSELVNALRADGDAEAARQVADLAVDHGVWRHPLQRPTHYVPSFDPVPVHDPADFWFTSYLEENYEKIRAELDAVTRPTEQGFLPVEEPLLGRGRWEQVTFYETGVRFDDACARFPVTASVIDGIPEAAAAGPGVVTLSWLYPGTHIVPHCGGSNARLRVHLGLRVPDGPRIRVGDEVLTWREGGCMVFDDSFEHEVWHDGDEPRIILLLDVCHPALDAGTREWMLSGRASFDDRMTAYMRDRGIERVEIHGDEVTLSPNTGAVSLVRRHLREVGATAVELRDGRLRYEKIN</sequence>
<evidence type="ECO:0000313" key="4">
    <source>
        <dbReference type="Proteomes" id="UP000184501"/>
    </source>
</evidence>
<accession>A4KUC7</accession>
<dbReference type="InterPro" id="IPR027443">
    <property type="entry name" value="IPNS-like_sf"/>
</dbReference>